<reference evidence="9" key="1">
    <citation type="journal article" date="2023" name="Mol. Phylogenet. Evol.">
        <title>Genome-scale phylogeny and comparative genomics of the fungal order Sordariales.</title>
        <authorList>
            <person name="Hensen N."/>
            <person name="Bonometti L."/>
            <person name="Westerberg I."/>
            <person name="Brannstrom I.O."/>
            <person name="Guillou S."/>
            <person name="Cros-Aarteil S."/>
            <person name="Calhoun S."/>
            <person name="Haridas S."/>
            <person name="Kuo A."/>
            <person name="Mondo S."/>
            <person name="Pangilinan J."/>
            <person name="Riley R."/>
            <person name="LaButti K."/>
            <person name="Andreopoulos B."/>
            <person name="Lipzen A."/>
            <person name="Chen C."/>
            <person name="Yan M."/>
            <person name="Daum C."/>
            <person name="Ng V."/>
            <person name="Clum A."/>
            <person name="Steindorff A."/>
            <person name="Ohm R.A."/>
            <person name="Martin F."/>
            <person name="Silar P."/>
            <person name="Natvig D.O."/>
            <person name="Lalanne C."/>
            <person name="Gautier V."/>
            <person name="Ament-Velasquez S.L."/>
            <person name="Kruys A."/>
            <person name="Hutchinson M.I."/>
            <person name="Powell A.J."/>
            <person name="Barry K."/>
            <person name="Miller A.N."/>
            <person name="Grigoriev I.V."/>
            <person name="Debuchy R."/>
            <person name="Gladieux P."/>
            <person name="Hiltunen Thoren M."/>
            <person name="Johannesson H."/>
        </authorList>
    </citation>
    <scope>NUCLEOTIDE SEQUENCE</scope>
    <source>
        <strain evidence="9">PSN293</strain>
    </source>
</reference>
<evidence type="ECO:0000256" key="4">
    <source>
        <dbReference type="ARBA" id="ARBA00022825"/>
    </source>
</evidence>
<dbReference type="AlphaFoldDB" id="A0AAN7B3B2"/>
<feature type="domain" description="DUF7580" evidence="8">
    <location>
        <begin position="27"/>
        <end position="207"/>
    </location>
</feature>
<accession>A0AAN7B3B2</accession>
<dbReference type="InterPro" id="IPR036852">
    <property type="entry name" value="Peptidase_S8/S53_dom_sf"/>
</dbReference>
<dbReference type="PRINTS" id="PR00723">
    <property type="entry name" value="SUBTILISIN"/>
</dbReference>
<dbReference type="SUPFAM" id="SSF52743">
    <property type="entry name" value="Subtilisin-like"/>
    <property type="match status" value="1"/>
</dbReference>
<evidence type="ECO:0000256" key="2">
    <source>
        <dbReference type="ARBA" id="ARBA00022670"/>
    </source>
</evidence>
<evidence type="ECO:0000256" key="3">
    <source>
        <dbReference type="ARBA" id="ARBA00022801"/>
    </source>
</evidence>
<feature type="active site" description="Charge relay system" evidence="5">
    <location>
        <position position="515"/>
    </location>
</feature>
<feature type="active site" description="Charge relay system" evidence="5">
    <location>
        <position position="293"/>
    </location>
</feature>
<dbReference type="Pfam" id="PF24476">
    <property type="entry name" value="DUF7580"/>
    <property type="match status" value="1"/>
</dbReference>
<dbReference type="PANTHER" id="PTHR43806:SF11">
    <property type="entry name" value="CEREVISIN-RELATED"/>
    <property type="match status" value="1"/>
</dbReference>
<feature type="region of interest" description="Disordered" evidence="6">
    <location>
        <begin position="209"/>
        <end position="266"/>
    </location>
</feature>
<gene>
    <name evidence="9" type="ORF">QBC37DRAFT_324056</name>
</gene>
<sequence>MTGHFLPLSLLLDEHPQEPGNFDDKIFRFRLAFQLAWTVYQLFPGPWIQKYWNSAGVHVHINDIPRENAFANVLKLSRVYIPCSLPTFPKGRQGVPIDTGEVQYRAFFISFAQLLADIVKGEVHDSELARAQPDVVYKQLREEVRRGSDDSKDAMGTMTSYWKAVSGALRYHDLYECERPYATDERSAIKKVIGDHIIKHLKDHLKKWDTKAPQPSLKSEGELEKQQEPEHRDYSGGTFILWSDEDDKYERTQTDRDSSKDQNSFSSHMNRFIGQHIGCAENPPHPVRVAIIDTGFLHDRMDPDPYISSHGVQARIIKYRNFCLPDPDGPSNNSPASTRDNHGHGTHVARLVLRFAPHAEILIAKVTNSRSLRVTKKHQLLDVKRRLKPPLIIIADWDPKALKWAGEHADIINLSFGLRLGEASQYKDLQDEITRLVKARKLIFAAASNTGGNGTRPWPANQLGLFCIHAANEPGKPNRVDMNPDPEEWLDNFSTLGQEINSYWKGEYRSISGTSFATPVAAAIAANVLEFARHKLSADVVTHFSSYGGMRTLFRSHMVNNSMNGVYHYLRPWKEGLWDGRTEDEVAARLELIAAGI</sequence>
<dbReference type="GO" id="GO:0004252">
    <property type="term" value="F:serine-type endopeptidase activity"/>
    <property type="evidence" value="ECO:0007669"/>
    <property type="project" value="UniProtKB-UniRule"/>
</dbReference>
<evidence type="ECO:0000313" key="9">
    <source>
        <dbReference type="EMBL" id="KAK4209363.1"/>
    </source>
</evidence>
<dbReference type="Gene3D" id="3.40.50.200">
    <property type="entry name" value="Peptidase S8/S53 domain"/>
    <property type="match status" value="1"/>
</dbReference>
<protein>
    <submittedName>
        <fullName evidence="9">Intracellular serine protease</fullName>
    </submittedName>
</protein>
<dbReference type="InterPro" id="IPR050131">
    <property type="entry name" value="Peptidase_S8_subtilisin-like"/>
</dbReference>
<comment type="caution">
    <text evidence="9">The sequence shown here is derived from an EMBL/GenBank/DDBJ whole genome shotgun (WGS) entry which is preliminary data.</text>
</comment>
<evidence type="ECO:0000259" key="7">
    <source>
        <dbReference type="Pfam" id="PF00082"/>
    </source>
</evidence>
<dbReference type="PROSITE" id="PS51892">
    <property type="entry name" value="SUBTILASE"/>
    <property type="match status" value="1"/>
</dbReference>
<evidence type="ECO:0000313" key="10">
    <source>
        <dbReference type="Proteomes" id="UP001301769"/>
    </source>
</evidence>
<dbReference type="CDD" id="cd00306">
    <property type="entry name" value="Peptidases_S8_S53"/>
    <property type="match status" value="1"/>
</dbReference>
<dbReference type="PANTHER" id="PTHR43806">
    <property type="entry name" value="PEPTIDASE S8"/>
    <property type="match status" value="1"/>
</dbReference>
<feature type="active site" description="Charge relay system" evidence="5">
    <location>
        <position position="344"/>
    </location>
</feature>
<keyword evidence="4 5" id="KW-0720">Serine protease</keyword>
<dbReference type="PROSITE" id="PS00138">
    <property type="entry name" value="SUBTILASE_SER"/>
    <property type="match status" value="1"/>
</dbReference>
<dbReference type="InterPro" id="IPR056002">
    <property type="entry name" value="DUF7580"/>
</dbReference>
<dbReference type="InterPro" id="IPR023828">
    <property type="entry name" value="Peptidase_S8_Ser-AS"/>
</dbReference>
<dbReference type="InterPro" id="IPR000209">
    <property type="entry name" value="Peptidase_S8/S53_dom"/>
</dbReference>
<evidence type="ECO:0000256" key="6">
    <source>
        <dbReference type="SAM" id="MobiDB-lite"/>
    </source>
</evidence>
<proteinExistence type="inferred from homology"/>
<reference evidence="9" key="2">
    <citation type="submission" date="2023-05" db="EMBL/GenBank/DDBJ databases">
        <authorList>
            <consortium name="Lawrence Berkeley National Laboratory"/>
            <person name="Steindorff A."/>
            <person name="Hensen N."/>
            <person name="Bonometti L."/>
            <person name="Westerberg I."/>
            <person name="Brannstrom I.O."/>
            <person name="Guillou S."/>
            <person name="Cros-Aarteil S."/>
            <person name="Calhoun S."/>
            <person name="Haridas S."/>
            <person name="Kuo A."/>
            <person name="Mondo S."/>
            <person name="Pangilinan J."/>
            <person name="Riley R."/>
            <person name="Labutti K."/>
            <person name="Andreopoulos B."/>
            <person name="Lipzen A."/>
            <person name="Chen C."/>
            <person name="Yanf M."/>
            <person name="Daum C."/>
            <person name="Ng V."/>
            <person name="Clum A."/>
            <person name="Ohm R."/>
            <person name="Martin F."/>
            <person name="Silar P."/>
            <person name="Natvig D."/>
            <person name="Lalanne C."/>
            <person name="Gautier V."/>
            <person name="Ament-Velasquez S.L."/>
            <person name="Kruys A."/>
            <person name="Hutchinson M.I."/>
            <person name="Powell A.J."/>
            <person name="Barry K."/>
            <person name="Miller A.N."/>
            <person name="Grigoriev I.V."/>
            <person name="Debuchy R."/>
            <person name="Gladieux P."/>
            <person name="Thoren M.H."/>
            <person name="Johannesson H."/>
        </authorList>
    </citation>
    <scope>NUCLEOTIDE SEQUENCE</scope>
    <source>
        <strain evidence="9">PSN293</strain>
    </source>
</reference>
<keyword evidence="3 5" id="KW-0378">Hydrolase</keyword>
<evidence type="ECO:0000256" key="5">
    <source>
        <dbReference type="PROSITE-ProRule" id="PRU01240"/>
    </source>
</evidence>
<name>A0AAN7B3B2_9PEZI</name>
<dbReference type="EMBL" id="MU858207">
    <property type="protein sequence ID" value="KAK4209363.1"/>
    <property type="molecule type" value="Genomic_DNA"/>
</dbReference>
<dbReference type="GO" id="GO:0006508">
    <property type="term" value="P:proteolysis"/>
    <property type="evidence" value="ECO:0007669"/>
    <property type="project" value="UniProtKB-KW"/>
</dbReference>
<dbReference type="Pfam" id="PF00082">
    <property type="entry name" value="Peptidase_S8"/>
    <property type="match status" value="1"/>
</dbReference>
<dbReference type="Proteomes" id="UP001301769">
    <property type="component" value="Unassembled WGS sequence"/>
</dbReference>
<keyword evidence="2 5" id="KW-0645">Protease</keyword>
<keyword evidence="10" id="KW-1185">Reference proteome</keyword>
<organism evidence="9 10">
    <name type="scientific">Rhypophila decipiens</name>
    <dbReference type="NCBI Taxonomy" id="261697"/>
    <lineage>
        <taxon>Eukaryota</taxon>
        <taxon>Fungi</taxon>
        <taxon>Dikarya</taxon>
        <taxon>Ascomycota</taxon>
        <taxon>Pezizomycotina</taxon>
        <taxon>Sordariomycetes</taxon>
        <taxon>Sordariomycetidae</taxon>
        <taxon>Sordariales</taxon>
        <taxon>Naviculisporaceae</taxon>
        <taxon>Rhypophila</taxon>
    </lineage>
</organism>
<evidence type="ECO:0000256" key="1">
    <source>
        <dbReference type="ARBA" id="ARBA00011073"/>
    </source>
</evidence>
<feature type="compositionally biased region" description="Basic and acidic residues" evidence="6">
    <location>
        <begin position="219"/>
        <end position="234"/>
    </location>
</feature>
<evidence type="ECO:0000259" key="8">
    <source>
        <dbReference type="Pfam" id="PF24476"/>
    </source>
</evidence>
<feature type="compositionally biased region" description="Basic and acidic residues" evidence="6">
    <location>
        <begin position="248"/>
        <end position="260"/>
    </location>
</feature>
<dbReference type="InterPro" id="IPR015500">
    <property type="entry name" value="Peptidase_S8_subtilisin-rel"/>
</dbReference>
<comment type="similarity">
    <text evidence="1 5">Belongs to the peptidase S8 family.</text>
</comment>
<feature type="domain" description="Peptidase S8/S53" evidence="7">
    <location>
        <begin position="287"/>
        <end position="540"/>
    </location>
</feature>